<proteinExistence type="predicted"/>
<feature type="signal peptide" evidence="1">
    <location>
        <begin position="1"/>
        <end position="18"/>
    </location>
</feature>
<gene>
    <name evidence="2" type="ORF">GR212_19805</name>
</gene>
<reference evidence="2 3" key="1">
    <citation type="submission" date="2019-12" db="EMBL/GenBank/DDBJ databases">
        <title>Rhizobium genotypes associated with high levels of biological nitrogen fixation by grain legumes in a temperate-maritime cropping system.</title>
        <authorList>
            <person name="Maluk M."/>
            <person name="Francesc Ferrando Molina F."/>
            <person name="Lopez Del Egido L."/>
            <person name="Lafos M."/>
            <person name="Langarica-Fuentes A."/>
            <person name="Gebre Yohannes G."/>
            <person name="Young M.W."/>
            <person name="Martin P."/>
            <person name="Gantlett R."/>
            <person name="Kenicer G."/>
            <person name="Hawes C."/>
            <person name="Begg G.S."/>
            <person name="Quilliam R.S."/>
            <person name="Squire G.R."/>
            <person name="Poole P.S."/>
            <person name="Young P.W."/>
            <person name="Iannetta P.M."/>
            <person name="James E.K."/>
        </authorList>
    </citation>
    <scope>NUCLEOTIDE SEQUENCE [LARGE SCALE GENOMIC DNA]</scope>
    <source>
        <strain evidence="2 3">JHI1118</strain>
    </source>
</reference>
<name>A0A6L9U7C1_9HYPH</name>
<evidence type="ECO:0000313" key="3">
    <source>
        <dbReference type="Proteomes" id="UP000483035"/>
    </source>
</evidence>
<keyword evidence="1" id="KW-0732">Signal</keyword>
<organism evidence="2 3">
    <name type="scientific">Rhizobium lusitanum</name>
    <dbReference type="NCBI Taxonomy" id="293958"/>
    <lineage>
        <taxon>Bacteria</taxon>
        <taxon>Pseudomonadati</taxon>
        <taxon>Pseudomonadota</taxon>
        <taxon>Alphaproteobacteria</taxon>
        <taxon>Hyphomicrobiales</taxon>
        <taxon>Rhizobiaceae</taxon>
        <taxon>Rhizobium/Agrobacterium group</taxon>
        <taxon>Rhizobium</taxon>
    </lineage>
</organism>
<evidence type="ECO:0000256" key="1">
    <source>
        <dbReference type="SAM" id="SignalP"/>
    </source>
</evidence>
<dbReference type="AlphaFoldDB" id="A0A6L9U7C1"/>
<comment type="caution">
    <text evidence="2">The sequence shown here is derived from an EMBL/GenBank/DDBJ whole genome shotgun (WGS) entry which is preliminary data.</text>
</comment>
<accession>A0A6L9U7C1</accession>
<dbReference type="Proteomes" id="UP000483035">
    <property type="component" value="Unassembled WGS sequence"/>
</dbReference>
<evidence type="ECO:0000313" key="2">
    <source>
        <dbReference type="EMBL" id="NEI71833.1"/>
    </source>
</evidence>
<dbReference type="EMBL" id="WUEY01000009">
    <property type="protein sequence ID" value="NEI71833.1"/>
    <property type="molecule type" value="Genomic_DNA"/>
</dbReference>
<protein>
    <submittedName>
        <fullName evidence="2">Uncharacterized protein</fullName>
    </submittedName>
</protein>
<feature type="chain" id="PRO_5026774956" evidence="1">
    <location>
        <begin position="19"/>
        <end position="103"/>
    </location>
</feature>
<sequence>MSYAARAVLLMGITVAVAYPASAISRVSAGSRTCAALRQTINNQGAVIVTHPGSRQSGTLYDRYVQDSNYCDAGDVATDDWVPAKDGSCRLYNCQTYEPPFDN</sequence>